<evidence type="ECO:0000256" key="3">
    <source>
        <dbReference type="ARBA" id="ARBA00022536"/>
    </source>
</evidence>
<dbReference type="SMART" id="SM00181">
    <property type="entry name" value="EGF"/>
    <property type="match status" value="3"/>
</dbReference>
<evidence type="ECO:0000256" key="16">
    <source>
        <dbReference type="ARBA" id="ARBA00045242"/>
    </source>
</evidence>
<reference evidence="20" key="1">
    <citation type="submission" date="2024-06" db="UniProtKB">
        <authorList>
            <consortium name="RefSeq"/>
        </authorList>
    </citation>
    <scope>NUCLEOTIDE SEQUENCE [LARGE SCALE GENOMIC DNA]</scope>
</reference>
<dbReference type="Pfam" id="PF00059">
    <property type="entry name" value="Lectin_C"/>
    <property type="match status" value="1"/>
</dbReference>
<evidence type="ECO:0000256" key="14">
    <source>
        <dbReference type="ARBA" id="ARBA00023170"/>
    </source>
</evidence>
<evidence type="ECO:0000256" key="13">
    <source>
        <dbReference type="ARBA" id="ARBA00023157"/>
    </source>
</evidence>
<dbReference type="Gene3D" id="3.10.100.10">
    <property type="entry name" value="Mannose-Binding Protein A, subunit A"/>
    <property type="match status" value="1"/>
</dbReference>
<keyword evidence="15" id="KW-0325">Glycoprotein</keyword>
<dbReference type="CDD" id="cd00054">
    <property type="entry name" value="EGF_CA"/>
    <property type="match status" value="1"/>
</dbReference>
<dbReference type="GO" id="GO:0006897">
    <property type="term" value="P:endocytosis"/>
    <property type="evidence" value="ECO:0007669"/>
    <property type="project" value="UniProtKB-KW"/>
</dbReference>
<evidence type="ECO:0000256" key="18">
    <source>
        <dbReference type="SAM" id="Phobius"/>
    </source>
</evidence>
<dbReference type="GO" id="GO:0016020">
    <property type="term" value="C:membrane"/>
    <property type="evidence" value="ECO:0007669"/>
    <property type="project" value="UniProtKB-SubCell"/>
</dbReference>
<evidence type="ECO:0000256" key="2">
    <source>
        <dbReference type="ARBA" id="ARBA00019822"/>
    </source>
</evidence>
<keyword evidence="11 18" id="KW-1133">Transmembrane helix</keyword>
<keyword evidence="7" id="KW-0732">Signal</keyword>
<dbReference type="PROSITE" id="PS50041">
    <property type="entry name" value="C_TYPE_LECTIN_2"/>
    <property type="match status" value="1"/>
</dbReference>
<evidence type="ECO:0000256" key="4">
    <source>
        <dbReference type="ARBA" id="ARBA00022553"/>
    </source>
</evidence>
<comment type="subunit">
    <text evidence="17">Interacts with ITGAL, ITGAM and ITGB2. Interacts with thrombin/F2; this interaction switches the specificity of thrombin from a procoagulant to an anticoagulant and antifibrinolytic protease. Interacts with ANGP1 and ANGP2; these interactions significantly inhibit the generation of activated PC and TAFIa/CPB2 by the thrombin/thrombomodulin complex. Interacts with PF4; this interaction enhances generation of activated protein C. Interacts with HMGB1; this interaction inhibits HMGB1 inflammatory activity.</text>
</comment>
<keyword evidence="9" id="KW-0677">Repeat</keyword>
<keyword evidence="5" id="KW-0254">Endocytosis</keyword>
<dbReference type="SMART" id="SM00179">
    <property type="entry name" value="EGF_CA"/>
    <property type="match status" value="2"/>
</dbReference>
<keyword evidence="20" id="KW-1185">Reference proteome</keyword>
<dbReference type="GO" id="GO:0030246">
    <property type="term" value="F:carbohydrate binding"/>
    <property type="evidence" value="ECO:0007669"/>
    <property type="project" value="UniProtKB-KW"/>
</dbReference>
<organism evidence="20 21">
    <name type="scientific">Parambassis ranga</name>
    <name type="common">Indian glassy fish</name>
    <dbReference type="NCBI Taxonomy" id="210632"/>
    <lineage>
        <taxon>Eukaryota</taxon>
        <taxon>Metazoa</taxon>
        <taxon>Chordata</taxon>
        <taxon>Craniata</taxon>
        <taxon>Vertebrata</taxon>
        <taxon>Euteleostomi</taxon>
        <taxon>Actinopterygii</taxon>
        <taxon>Neopterygii</taxon>
        <taxon>Teleostei</taxon>
        <taxon>Neoteleostei</taxon>
        <taxon>Acanthomorphata</taxon>
        <taxon>Ovalentaria</taxon>
        <taxon>Ambassidae</taxon>
        <taxon>Parambassis</taxon>
    </lineage>
</organism>
<dbReference type="SUPFAM" id="SSF57184">
    <property type="entry name" value="Growth factor receptor domain"/>
    <property type="match status" value="1"/>
</dbReference>
<evidence type="ECO:0000256" key="1">
    <source>
        <dbReference type="ARBA" id="ARBA00004479"/>
    </source>
</evidence>
<evidence type="ECO:0000256" key="6">
    <source>
        <dbReference type="ARBA" id="ARBA00022692"/>
    </source>
</evidence>
<dbReference type="FunFam" id="2.10.25.10:FF:000009">
    <property type="entry name" value="Low-density lipoprotein receptor isoform 1"/>
    <property type="match status" value="1"/>
</dbReference>
<dbReference type="GeneID" id="114428117"/>
<keyword evidence="10" id="KW-0654">Proteoglycan</keyword>
<dbReference type="InterPro" id="IPR018097">
    <property type="entry name" value="EGF_Ca-bd_CS"/>
</dbReference>
<evidence type="ECO:0000313" key="20">
    <source>
        <dbReference type="Proteomes" id="UP000515145"/>
    </source>
</evidence>
<accession>A0A6P7HK16</accession>
<dbReference type="Proteomes" id="UP000515145">
    <property type="component" value="Chromosome 22"/>
</dbReference>
<feature type="transmembrane region" description="Helical" evidence="18">
    <location>
        <begin position="335"/>
        <end position="358"/>
    </location>
</feature>
<evidence type="ECO:0000256" key="10">
    <source>
        <dbReference type="ARBA" id="ARBA00022974"/>
    </source>
</evidence>
<dbReference type="PANTHER" id="PTHR14789">
    <property type="entry name" value="CHONDROLECTIN VARIANT CHODLFDELTAE"/>
    <property type="match status" value="1"/>
</dbReference>
<evidence type="ECO:0000259" key="19">
    <source>
        <dbReference type="PROSITE" id="PS50041"/>
    </source>
</evidence>
<dbReference type="PROSITE" id="PS01187">
    <property type="entry name" value="EGF_CA"/>
    <property type="match status" value="1"/>
</dbReference>
<dbReference type="InterPro" id="IPR009030">
    <property type="entry name" value="Growth_fac_rcpt_cys_sf"/>
</dbReference>
<dbReference type="PROSITE" id="PS01186">
    <property type="entry name" value="EGF_2"/>
    <property type="match status" value="1"/>
</dbReference>
<evidence type="ECO:0000256" key="5">
    <source>
        <dbReference type="ARBA" id="ARBA00022583"/>
    </source>
</evidence>
<comment type="subcellular location">
    <subcellularLocation>
        <location evidence="1">Membrane</location>
        <topology evidence="1">Single-pass type I membrane protein</topology>
    </subcellularLocation>
</comment>
<dbReference type="InterPro" id="IPR000742">
    <property type="entry name" value="EGF"/>
</dbReference>
<dbReference type="SUPFAM" id="SSF56436">
    <property type="entry name" value="C-type lectin-like"/>
    <property type="match status" value="1"/>
</dbReference>
<comment type="function">
    <text evidence="16">Endothelial cell receptor that plays a critical role in regulating several physiological processes including hemostasis, coagulation, fibrinolysis, inflammation, and angiogenesis. Acts as a cofactor for thrombin activation of protein C/PROC on the surface of vascular endothelial cells leading to initiation of the activated protein C anticoagulant pathway. Also accelerates the activation of the plasma carboxypeptidase B2/CPB2, which catalyzes removal of C-terminal basic amino acids from its substrates including kinins or anaphylatoxins leading to fibrinolysis inhibition. Plays critical protective roles in changing the cleavage specificity of protease-activated receptor 1/PAR1, inhibiting endothelial cell permeability and inflammation. Suppresses inflammation distinctly from its anticoagulant cofactor activity by sequestering HMGB1 thereby preventing it from engaging cellular receptors such as RAGE and contributing to the inflammatory response.</text>
</comment>
<keyword evidence="6 18" id="KW-0812">Transmembrane</keyword>
<evidence type="ECO:0000256" key="11">
    <source>
        <dbReference type="ARBA" id="ARBA00022989"/>
    </source>
</evidence>
<evidence type="ECO:0000256" key="9">
    <source>
        <dbReference type="ARBA" id="ARBA00022737"/>
    </source>
</evidence>
<proteinExistence type="predicted"/>
<dbReference type="Gene3D" id="2.10.25.10">
    <property type="entry name" value="Laminin"/>
    <property type="match status" value="3"/>
</dbReference>
<keyword evidence="4" id="KW-0597">Phosphoprotein</keyword>
<protein>
    <recommendedName>
        <fullName evidence="2">Thrombomodulin</fullName>
    </recommendedName>
</protein>
<dbReference type="SUPFAM" id="SSF57196">
    <property type="entry name" value="EGF/Laminin"/>
    <property type="match status" value="1"/>
</dbReference>
<dbReference type="InterPro" id="IPR001304">
    <property type="entry name" value="C-type_lectin-like"/>
</dbReference>
<evidence type="ECO:0000256" key="12">
    <source>
        <dbReference type="ARBA" id="ARBA00023136"/>
    </source>
</evidence>
<gene>
    <name evidence="21" type="primary">LOC114428117</name>
</gene>
<dbReference type="SMART" id="SM00034">
    <property type="entry name" value="CLECT"/>
    <property type="match status" value="1"/>
</dbReference>
<dbReference type="InterPro" id="IPR016186">
    <property type="entry name" value="C-type_lectin-like/link_sf"/>
</dbReference>
<dbReference type="GO" id="GO:0005509">
    <property type="term" value="F:calcium ion binding"/>
    <property type="evidence" value="ECO:0007669"/>
    <property type="project" value="InterPro"/>
</dbReference>
<evidence type="ECO:0000256" key="17">
    <source>
        <dbReference type="ARBA" id="ARBA00046453"/>
    </source>
</evidence>
<name>A0A6P7HK16_9TELE</name>
<feature type="domain" description="C-type lectin" evidence="19">
    <location>
        <begin position="44"/>
        <end position="162"/>
    </location>
</feature>
<sequence length="385" mass="42747">MACSQLAVFVPLKVKTVTVLMIFVLYIRRGFGIKQTGICRPFCAGSDCVTVNQDRVDFQTAQEACHDRNGDLLIFQSDTDENIIEILSQGLSGNFWIGLRLPTGTCSNLSAPLRGYEWTSAHKDRSFPPSFSTWKNSVILCSPHCVSLSNNRKWTERLCSEKIDGFLCKTKHKDACQAQELSDPVVYQSSKGCSTGPCEHICTDVKGGYTCSCSSGYMPDSRDLRQCVLHCAQEKCPAMCDRDTENSCHCPNGFLLTEKTCEDINECDMGECDQECKNTFGGFVCSCQEGFVLKDKYKCVKAEDSEGLVIPTPAEGFVKTADNSTQKVSSAPEGVFLWIWIVVVVVVVVFIFLIRLFVVKRQRRREQSPNQQSTAAAAPSDNIRC</sequence>
<dbReference type="InterPro" id="IPR001881">
    <property type="entry name" value="EGF-like_Ca-bd_dom"/>
</dbReference>
<keyword evidence="13" id="KW-1015">Disulfide bond</keyword>
<evidence type="ECO:0000256" key="7">
    <source>
        <dbReference type="ARBA" id="ARBA00022729"/>
    </source>
</evidence>
<keyword evidence="14" id="KW-0675">Receptor</keyword>
<keyword evidence="3" id="KW-0245">EGF-like domain</keyword>
<dbReference type="Pfam" id="PF09064">
    <property type="entry name" value="EGF_Tme5"/>
    <property type="match status" value="1"/>
</dbReference>
<dbReference type="RefSeq" id="XP_028252256.1">
    <property type="nucleotide sequence ID" value="XM_028396455.1"/>
</dbReference>
<dbReference type="InParanoid" id="A0A6P7HK16"/>
<dbReference type="InterPro" id="IPR016187">
    <property type="entry name" value="CTDL_fold"/>
</dbReference>
<dbReference type="PANTHER" id="PTHR14789:SF9">
    <property type="entry name" value="THROMBOMODULIN"/>
    <property type="match status" value="1"/>
</dbReference>
<evidence type="ECO:0000256" key="15">
    <source>
        <dbReference type="ARBA" id="ARBA00023180"/>
    </source>
</evidence>
<dbReference type="OrthoDB" id="4062651at2759"/>
<keyword evidence="8" id="KW-0430">Lectin</keyword>
<reference evidence="21" key="2">
    <citation type="submission" date="2025-08" db="UniProtKB">
        <authorList>
            <consortium name="RefSeq"/>
        </authorList>
    </citation>
    <scope>IDENTIFICATION</scope>
</reference>
<keyword evidence="12 18" id="KW-0472">Membrane</keyword>
<dbReference type="InterPro" id="IPR015149">
    <property type="entry name" value="Tme5_EGF-like"/>
</dbReference>
<dbReference type="InterPro" id="IPR051505">
    <property type="entry name" value="C-type_lectin_domain"/>
</dbReference>
<dbReference type="GO" id="GO:0004888">
    <property type="term" value="F:transmembrane signaling receptor activity"/>
    <property type="evidence" value="ECO:0007669"/>
    <property type="project" value="InterPro"/>
</dbReference>
<evidence type="ECO:0000256" key="8">
    <source>
        <dbReference type="ARBA" id="ARBA00022734"/>
    </source>
</evidence>
<evidence type="ECO:0000313" key="21">
    <source>
        <dbReference type="RefSeq" id="XP_028252256.1"/>
    </source>
</evidence>
<dbReference type="AlphaFoldDB" id="A0A6P7HK16"/>